<dbReference type="GO" id="GO:0000032">
    <property type="term" value="P:cell wall mannoprotein biosynthetic process"/>
    <property type="evidence" value="ECO:0007669"/>
    <property type="project" value="TreeGrafter"/>
</dbReference>
<feature type="compositionally biased region" description="Low complexity" evidence="5">
    <location>
        <begin position="1"/>
        <end position="13"/>
    </location>
</feature>
<evidence type="ECO:0000256" key="4">
    <source>
        <dbReference type="PIRSR" id="PIRSR018153-1"/>
    </source>
</evidence>
<keyword evidence="2" id="KW-0328">Glycosyltransferase</keyword>
<dbReference type="InterPro" id="IPR002685">
    <property type="entry name" value="Glyco_trans_15"/>
</dbReference>
<proteinExistence type="inferred from homology"/>
<feature type="region of interest" description="Disordered" evidence="5">
    <location>
        <begin position="75"/>
        <end position="100"/>
    </location>
</feature>
<feature type="compositionally biased region" description="Basic and acidic residues" evidence="5">
    <location>
        <begin position="14"/>
        <end position="23"/>
    </location>
</feature>
<keyword evidence="6" id="KW-0472">Membrane</keyword>
<evidence type="ECO:0000256" key="3">
    <source>
        <dbReference type="ARBA" id="ARBA00022679"/>
    </source>
</evidence>
<dbReference type="PANTHER" id="PTHR31121:SF10">
    <property type="entry name" value="MANNOSYLTRANSFERASE KTR2-RELATED"/>
    <property type="match status" value="1"/>
</dbReference>
<keyword evidence="8" id="KW-1185">Reference proteome</keyword>
<dbReference type="FunFam" id="3.90.550.10:FF:000051">
    <property type="entry name" value="Alpha-1,2-mannosyltransferase (Ktr4)"/>
    <property type="match status" value="1"/>
</dbReference>
<feature type="active site" description="Nucleophile" evidence="4">
    <location>
        <position position="316"/>
    </location>
</feature>
<evidence type="ECO:0000256" key="6">
    <source>
        <dbReference type="SAM" id="Phobius"/>
    </source>
</evidence>
<dbReference type="GO" id="GO:0006493">
    <property type="term" value="P:protein O-linked glycosylation"/>
    <property type="evidence" value="ECO:0007669"/>
    <property type="project" value="TreeGrafter"/>
</dbReference>
<comment type="similarity">
    <text evidence="1">Belongs to the glycosyltransferase 15 family.</text>
</comment>
<reference evidence="7" key="1">
    <citation type="submission" date="2015-10" db="EMBL/GenBank/DDBJ databases">
        <authorList>
            <person name="Regsiter A."/>
            <person name="william w."/>
        </authorList>
    </citation>
    <scope>NUCLEOTIDE SEQUENCE</scope>
    <source>
        <strain evidence="7">Montdore</strain>
    </source>
</reference>
<dbReference type="InterPro" id="IPR029044">
    <property type="entry name" value="Nucleotide-diphossugar_trans"/>
</dbReference>
<dbReference type="EMBL" id="LN891181">
    <property type="protein sequence ID" value="CUS07717.1"/>
    <property type="molecule type" value="Genomic_DNA"/>
</dbReference>
<dbReference type="SUPFAM" id="SSF53448">
    <property type="entry name" value="Nucleotide-diphospho-sugar transferases"/>
    <property type="match status" value="1"/>
</dbReference>
<dbReference type="Pfam" id="PF01793">
    <property type="entry name" value="Glyco_transf_15"/>
    <property type="match status" value="1"/>
</dbReference>
<keyword evidence="3" id="KW-0808">Transferase</keyword>
<dbReference type="GO" id="GO:0005794">
    <property type="term" value="C:Golgi apparatus"/>
    <property type="evidence" value="ECO:0007669"/>
    <property type="project" value="TreeGrafter"/>
</dbReference>
<feature type="transmembrane region" description="Helical" evidence="6">
    <location>
        <begin position="46"/>
        <end position="64"/>
    </location>
</feature>
<keyword evidence="6" id="KW-1133">Transmembrane helix</keyword>
<dbReference type="AlphaFoldDB" id="A0A292PMK8"/>
<dbReference type="Proteomes" id="UP001412239">
    <property type="component" value="Unassembled WGS sequence"/>
</dbReference>
<gene>
    <name evidence="7" type="ORF">GSTUAT00008222001</name>
</gene>
<feature type="region of interest" description="Disordered" evidence="5">
    <location>
        <begin position="1"/>
        <end position="37"/>
    </location>
</feature>
<keyword evidence="6" id="KW-0812">Transmembrane</keyword>
<accession>A0A292PMK8</accession>
<dbReference type="GO" id="GO:0016020">
    <property type="term" value="C:membrane"/>
    <property type="evidence" value="ECO:0007669"/>
    <property type="project" value="InterPro"/>
</dbReference>
<evidence type="ECO:0000313" key="8">
    <source>
        <dbReference type="Proteomes" id="UP001412239"/>
    </source>
</evidence>
<organism evidence="7 8">
    <name type="scientific">Tuber aestivum</name>
    <name type="common">summer truffle</name>
    <dbReference type="NCBI Taxonomy" id="59557"/>
    <lineage>
        <taxon>Eukaryota</taxon>
        <taxon>Fungi</taxon>
        <taxon>Dikarya</taxon>
        <taxon>Ascomycota</taxon>
        <taxon>Pezizomycotina</taxon>
        <taxon>Pezizomycetes</taxon>
        <taxon>Pezizales</taxon>
        <taxon>Tuberaceae</taxon>
        <taxon>Tuber</taxon>
    </lineage>
</organism>
<dbReference type="PANTHER" id="PTHR31121">
    <property type="entry name" value="ALPHA-1,2 MANNOSYLTRANSFERASE KTR1"/>
    <property type="match status" value="1"/>
</dbReference>
<evidence type="ECO:0000256" key="5">
    <source>
        <dbReference type="SAM" id="MobiDB-lite"/>
    </source>
</evidence>
<evidence type="ECO:0008006" key="9">
    <source>
        <dbReference type="Google" id="ProtNLM"/>
    </source>
</evidence>
<dbReference type="GO" id="GO:0000026">
    <property type="term" value="F:alpha-1,2-mannosyltransferase activity"/>
    <property type="evidence" value="ECO:0007669"/>
    <property type="project" value="TreeGrafter"/>
</dbReference>
<name>A0A292PMK8_9PEZI</name>
<evidence type="ECO:0000256" key="2">
    <source>
        <dbReference type="ARBA" id="ARBA00022676"/>
    </source>
</evidence>
<evidence type="ECO:0000256" key="1">
    <source>
        <dbReference type="ARBA" id="ARBA00007677"/>
    </source>
</evidence>
<sequence length="427" mass="50085">MSYNSASYWSSSRGSDDPFEKYKSQRSAQSGLPGFRSRKKGQTARLLRLVAFVFVFGVLLTIYWQSNGVYSAPGSASHVKPAPVGRPPKPKPSKDTRQIGKEKATLVMLVRNSELKDALGSMKQIEDRFNRHYQYPWTFLNDEPFTEEFKTHTTRMASGTTEYGLIPREQWSTPDWISEDKFQEVISRMSQEGVIYGDSRTYRHMCRYNSGFFFRDKLLAKYDWYWRVEPSIGFYCDMTYDPFTFMRENEKRYSFVIALPEYLPTVETLWKTTQDFAKLHPEHIARNNSLGFIATDPDEGIQETDYNLCHFWSNFEIADLNFWRGEAYQKYFEFLDKKGGFYYERWGDAPVHSIAAALFLPRDQVHFFGDVGYEHVPWGRCPLDDESHDTARCICPFDRKESFDHNPWSCQNKWNNFLGLPENPIFE</sequence>
<dbReference type="PIRSF" id="PIRSF018153">
    <property type="entry name" value="Glyco_trans_15"/>
    <property type="match status" value="1"/>
</dbReference>
<protein>
    <recommendedName>
        <fullName evidence="9">Glycosyltransferase family 15 protein</fullName>
    </recommendedName>
</protein>
<dbReference type="Gene3D" id="3.90.550.10">
    <property type="entry name" value="Spore Coat Polysaccharide Biosynthesis Protein SpsA, Chain A"/>
    <property type="match status" value="1"/>
</dbReference>
<dbReference type="GO" id="GO:0006487">
    <property type="term" value="P:protein N-linked glycosylation"/>
    <property type="evidence" value="ECO:0007669"/>
    <property type="project" value="TreeGrafter"/>
</dbReference>
<evidence type="ECO:0000313" key="7">
    <source>
        <dbReference type="EMBL" id="CUS07717.1"/>
    </source>
</evidence>